<dbReference type="InterPro" id="IPR036748">
    <property type="entry name" value="MTH938-like_sf"/>
</dbReference>
<dbReference type="EMBL" id="CAADFX010000006">
    <property type="protein sequence ID" value="VFK51153.1"/>
    <property type="molecule type" value="Genomic_DNA"/>
</dbReference>
<proteinExistence type="predicted"/>
<organism evidence="3">
    <name type="scientific">Candidatus Kentrum sp. TUN</name>
    <dbReference type="NCBI Taxonomy" id="2126343"/>
    <lineage>
        <taxon>Bacteria</taxon>
        <taxon>Pseudomonadati</taxon>
        <taxon>Pseudomonadota</taxon>
        <taxon>Gammaproteobacteria</taxon>
        <taxon>Candidatus Kentrum</taxon>
    </lineage>
</organism>
<reference evidence="3" key="1">
    <citation type="submission" date="2019-02" db="EMBL/GenBank/DDBJ databases">
        <authorList>
            <person name="Gruber-Vodicka R. H."/>
            <person name="Seah K. B. B."/>
        </authorList>
    </citation>
    <scope>NUCLEOTIDE SEQUENCE</scope>
    <source>
        <strain evidence="1">BECK_BY1</strain>
        <strain evidence="3">BECK_BY2</strain>
        <strain evidence="2">BECK_BY3</strain>
    </source>
</reference>
<sequence length="133" mass="14603">MSVQSISLQVDDSPGVHRVTAYGETDNEGYVAVDGQMFTHSLILTPSKIMAWPPRTFAEVTPEHVGLLMEPVPEVVLFGSGREQHFPAHVLFRVCYERGIGVETMTTAAACRTYNLLVNEGRVVTAALLMPSR</sequence>
<dbReference type="AlphaFoldDB" id="A0A450ZGV1"/>
<dbReference type="InterPro" id="IPR007523">
    <property type="entry name" value="NDUFAF3/AAMDC"/>
</dbReference>
<dbReference type="EMBL" id="CAADFV010000012">
    <property type="protein sequence ID" value="VFK53043.1"/>
    <property type="molecule type" value="Genomic_DNA"/>
</dbReference>
<gene>
    <name evidence="1" type="ORF">BECKTUN1418D_GA0071000_10061</name>
    <name evidence="3" type="ORF">BECKTUN1418E_GA0071001_10121</name>
    <name evidence="2" type="ORF">BECKTUN1418F_GA0071002_10101</name>
</gene>
<evidence type="ECO:0000313" key="3">
    <source>
        <dbReference type="EMBL" id="VFK53043.1"/>
    </source>
</evidence>
<dbReference type="Pfam" id="PF04430">
    <property type="entry name" value="DUF498"/>
    <property type="match status" value="1"/>
</dbReference>
<evidence type="ECO:0000313" key="1">
    <source>
        <dbReference type="EMBL" id="VFK51153.1"/>
    </source>
</evidence>
<protein>
    <submittedName>
        <fullName evidence="3">Uncharacterized conserved protein, contains Mth938-like domain</fullName>
    </submittedName>
</protein>
<dbReference type="EMBL" id="CAADFY010000010">
    <property type="protein sequence ID" value="VFK52560.1"/>
    <property type="molecule type" value="Genomic_DNA"/>
</dbReference>
<dbReference type="PANTHER" id="PTHR21192">
    <property type="entry name" value="NUCLEAR PROTEIN E3-3"/>
    <property type="match status" value="1"/>
</dbReference>
<dbReference type="Gene3D" id="3.40.1230.10">
    <property type="entry name" value="MTH938-like"/>
    <property type="match status" value="1"/>
</dbReference>
<name>A0A450ZGV1_9GAMM</name>
<dbReference type="SUPFAM" id="SSF64076">
    <property type="entry name" value="MTH938-like"/>
    <property type="match status" value="1"/>
</dbReference>
<dbReference type="CDD" id="cd05560">
    <property type="entry name" value="Xcc1710_like"/>
    <property type="match status" value="1"/>
</dbReference>
<dbReference type="PANTHER" id="PTHR21192:SF2">
    <property type="entry name" value="NADH DEHYDROGENASE [UBIQUINONE] 1 ALPHA SUBCOMPLEX ASSEMBLY FACTOR 3"/>
    <property type="match status" value="1"/>
</dbReference>
<evidence type="ECO:0000313" key="2">
    <source>
        <dbReference type="EMBL" id="VFK52560.1"/>
    </source>
</evidence>
<accession>A0A450ZGV1</accession>